<evidence type="ECO:0000256" key="1">
    <source>
        <dbReference type="SAM" id="MobiDB-lite"/>
    </source>
</evidence>
<dbReference type="AlphaFoldDB" id="A0A285IY05"/>
<evidence type="ECO:0000313" key="2">
    <source>
        <dbReference type="EMBL" id="SNY52703.1"/>
    </source>
</evidence>
<sequence length="220" mass="23468">MLVRYSREKPGDLLHHRTVEPAEAADRARDAAALWSVGYVTSAELVEAACDLLVTGHDGTTLAMLAGVRSRDADMEVPELLEAALSDVGLVYYPPGSRAGAEAAVKTLARRVLTGAMEPSALTVWAYQTFGPGTLELADRLVELDDAYDFVEFSDTTEQDLDAEVIAEARRIVTPADLKPGSGRGGQYQARRLRAGRGGDDAGLGQVRVSAEGRLRRGAG</sequence>
<keyword evidence="3" id="KW-1185">Reference proteome</keyword>
<name>A0A285IY05_9ACTN</name>
<dbReference type="EMBL" id="OBDY01000013">
    <property type="protein sequence ID" value="SNY52703.1"/>
    <property type="molecule type" value="Genomic_DNA"/>
</dbReference>
<organism evidence="2 3">
    <name type="scientific">Paractinoplanes atraurantiacus</name>
    <dbReference type="NCBI Taxonomy" id="1036182"/>
    <lineage>
        <taxon>Bacteria</taxon>
        <taxon>Bacillati</taxon>
        <taxon>Actinomycetota</taxon>
        <taxon>Actinomycetes</taxon>
        <taxon>Micromonosporales</taxon>
        <taxon>Micromonosporaceae</taxon>
        <taxon>Paractinoplanes</taxon>
    </lineage>
</organism>
<feature type="region of interest" description="Disordered" evidence="1">
    <location>
        <begin position="176"/>
        <end position="220"/>
    </location>
</feature>
<feature type="compositionally biased region" description="Basic and acidic residues" evidence="1">
    <location>
        <begin position="211"/>
        <end position="220"/>
    </location>
</feature>
<reference evidence="2 3" key="1">
    <citation type="submission" date="2017-09" db="EMBL/GenBank/DDBJ databases">
        <authorList>
            <person name="Ehlers B."/>
            <person name="Leendertz F.H."/>
        </authorList>
    </citation>
    <scope>NUCLEOTIDE SEQUENCE [LARGE SCALE GENOMIC DNA]</scope>
    <source>
        <strain evidence="2 3">CGMCC 4.6857</strain>
    </source>
</reference>
<evidence type="ECO:0000313" key="3">
    <source>
        <dbReference type="Proteomes" id="UP000219612"/>
    </source>
</evidence>
<gene>
    <name evidence="2" type="ORF">SAMN05421748_11375</name>
</gene>
<protein>
    <submittedName>
        <fullName evidence="2">Uncharacterized protein</fullName>
    </submittedName>
</protein>
<proteinExistence type="predicted"/>
<dbReference type="Proteomes" id="UP000219612">
    <property type="component" value="Unassembled WGS sequence"/>
</dbReference>
<accession>A0A285IY05</accession>